<feature type="region of interest" description="Disordered" evidence="1">
    <location>
        <begin position="422"/>
        <end position="468"/>
    </location>
</feature>
<sequence length="523" mass="57628">MNGNGERKAGYHLPGIRALTNNEPPLSSARPPQNMMHSQHQQAPYDYGQDPQGAPPRGYPGPPHYSAPQTPMVYQQPVPAYQQWEPQVSSGYQQTAGRQYQGGTERSYERDRMQVDTGMSHSQPKPYYYQQQQQQQPPHPRSNSSGYSQYPPPPPPPLSYPAGNSSQAHPRTGGHVPGGFTGRADRMDTSPTSQYPPTYGPQYYSGAPHRMSPHEQAPQYQAMSGPGYPEYAQHSPTVMQEPRGAMVAAGPIRGSAPPVHGPAPSHTTQQHNSLVQRPPARPLQPPAPQPPASLPAHRAHARMGSGGSIPAGHSASQQPAAQPAVPVAPAASSRGGRRDRSRQTQTPDGTANPELVDDEAREAHEALMKRRKRNAQSAARLRERRKNREQELFSSCQRLESQISQLEEELADEKQRAIKDIRRREADPAAIEDNLQAGGIPETRQEKTNKRQRTDDSEAGGKRTRPMRELDQVRLDDLRSKIATLGKLNQQVCVNLGVLRQEIRRISQTIITQKDGQQSATAA</sequence>
<evidence type="ECO:0000313" key="3">
    <source>
        <dbReference type="EMBL" id="ORX69581.1"/>
    </source>
</evidence>
<dbReference type="PRINTS" id="PR01217">
    <property type="entry name" value="PRICHEXTENSN"/>
</dbReference>
<dbReference type="InterPro" id="IPR004827">
    <property type="entry name" value="bZIP"/>
</dbReference>
<feature type="compositionally biased region" description="Basic and acidic residues" evidence="1">
    <location>
        <begin position="443"/>
        <end position="468"/>
    </location>
</feature>
<dbReference type="AlphaFoldDB" id="A0A1Y1W7R2"/>
<feature type="compositionally biased region" description="Polar residues" evidence="1">
    <location>
        <begin position="84"/>
        <end position="104"/>
    </location>
</feature>
<dbReference type="PROSITE" id="PS50217">
    <property type="entry name" value="BZIP"/>
    <property type="match status" value="1"/>
</dbReference>
<feature type="compositionally biased region" description="Low complexity" evidence="1">
    <location>
        <begin position="314"/>
        <end position="334"/>
    </location>
</feature>
<dbReference type="OrthoDB" id="5575711at2759"/>
<comment type="caution">
    <text evidence="3">The sequence shown here is derived from an EMBL/GenBank/DDBJ whole genome shotgun (WGS) entry which is preliminary data.</text>
</comment>
<dbReference type="EMBL" id="MCFD01000007">
    <property type="protein sequence ID" value="ORX69581.1"/>
    <property type="molecule type" value="Genomic_DNA"/>
</dbReference>
<organism evidence="3 4">
    <name type="scientific">Linderina pennispora</name>
    <dbReference type="NCBI Taxonomy" id="61395"/>
    <lineage>
        <taxon>Eukaryota</taxon>
        <taxon>Fungi</taxon>
        <taxon>Fungi incertae sedis</taxon>
        <taxon>Zoopagomycota</taxon>
        <taxon>Kickxellomycotina</taxon>
        <taxon>Kickxellomycetes</taxon>
        <taxon>Kickxellales</taxon>
        <taxon>Kickxellaceae</taxon>
        <taxon>Linderina</taxon>
    </lineage>
</organism>
<gene>
    <name evidence="3" type="ORF">DL89DRAFT_162959</name>
</gene>
<feature type="compositionally biased region" description="Pro residues" evidence="1">
    <location>
        <begin position="53"/>
        <end position="65"/>
    </location>
</feature>
<dbReference type="GeneID" id="63800339"/>
<reference evidence="3 4" key="1">
    <citation type="submission" date="2016-07" db="EMBL/GenBank/DDBJ databases">
        <title>Pervasive Adenine N6-methylation of Active Genes in Fungi.</title>
        <authorList>
            <consortium name="DOE Joint Genome Institute"/>
            <person name="Mondo S.J."/>
            <person name="Dannebaum R.O."/>
            <person name="Kuo R.C."/>
            <person name="Labutti K."/>
            <person name="Haridas S."/>
            <person name="Kuo A."/>
            <person name="Salamov A."/>
            <person name="Ahrendt S.R."/>
            <person name="Lipzen A."/>
            <person name="Sullivan W."/>
            <person name="Andreopoulos W.B."/>
            <person name="Clum A."/>
            <person name="Lindquist E."/>
            <person name="Daum C."/>
            <person name="Ramamoorthy G.K."/>
            <person name="Gryganskyi A."/>
            <person name="Culley D."/>
            <person name="Magnuson J.K."/>
            <person name="James T.Y."/>
            <person name="O'Malley M.A."/>
            <person name="Stajich J.E."/>
            <person name="Spatafora J.W."/>
            <person name="Visel A."/>
            <person name="Grigoriev I.V."/>
        </authorList>
    </citation>
    <scope>NUCLEOTIDE SEQUENCE [LARGE SCALE GENOMIC DNA]</scope>
    <source>
        <strain evidence="3 4">ATCC 12442</strain>
    </source>
</reference>
<feature type="domain" description="BZIP" evidence="2">
    <location>
        <begin position="364"/>
        <end position="416"/>
    </location>
</feature>
<evidence type="ECO:0000313" key="4">
    <source>
        <dbReference type="Proteomes" id="UP000193922"/>
    </source>
</evidence>
<proteinExistence type="predicted"/>
<protein>
    <recommendedName>
        <fullName evidence="2">BZIP domain-containing protein</fullName>
    </recommendedName>
</protein>
<keyword evidence="4" id="KW-1185">Reference proteome</keyword>
<feature type="compositionally biased region" description="Pro residues" evidence="1">
    <location>
        <begin position="150"/>
        <end position="159"/>
    </location>
</feature>
<dbReference type="Pfam" id="PF07716">
    <property type="entry name" value="bZIP_2"/>
    <property type="match status" value="1"/>
</dbReference>
<name>A0A1Y1W7R2_9FUNG</name>
<dbReference type="GO" id="GO:0003700">
    <property type="term" value="F:DNA-binding transcription factor activity"/>
    <property type="evidence" value="ECO:0007669"/>
    <property type="project" value="InterPro"/>
</dbReference>
<evidence type="ECO:0000256" key="1">
    <source>
        <dbReference type="SAM" id="MobiDB-lite"/>
    </source>
</evidence>
<evidence type="ECO:0000259" key="2">
    <source>
        <dbReference type="PROSITE" id="PS50217"/>
    </source>
</evidence>
<dbReference type="PROSITE" id="PS00036">
    <property type="entry name" value="BZIP_BASIC"/>
    <property type="match status" value="1"/>
</dbReference>
<feature type="region of interest" description="Disordered" evidence="1">
    <location>
        <begin position="1"/>
        <end position="394"/>
    </location>
</feature>
<feature type="compositionally biased region" description="Pro residues" evidence="1">
    <location>
        <begin position="279"/>
        <end position="293"/>
    </location>
</feature>
<dbReference type="CDD" id="cd14686">
    <property type="entry name" value="bZIP"/>
    <property type="match status" value="1"/>
</dbReference>
<feature type="compositionally biased region" description="Polar residues" evidence="1">
    <location>
        <begin position="265"/>
        <end position="275"/>
    </location>
</feature>
<dbReference type="Proteomes" id="UP000193922">
    <property type="component" value="Unassembled WGS sequence"/>
</dbReference>
<accession>A0A1Y1W7R2</accession>
<feature type="compositionally biased region" description="Low complexity" evidence="1">
    <location>
        <begin position="123"/>
        <end position="149"/>
    </location>
</feature>
<dbReference type="RefSeq" id="XP_040743269.1">
    <property type="nucleotide sequence ID" value="XM_040883691.1"/>
</dbReference>